<dbReference type="AlphaFoldDB" id="A0A9J6RNA4"/>
<gene>
    <name evidence="2" type="ORF">O0V09_11300</name>
</gene>
<dbReference type="EMBL" id="JAPTGG010000008">
    <property type="protein sequence ID" value="MCZ0865793.1"/>
    <property type="molecule type" value="Genomic_DNA"/>
</dbReference>
<dbReference type="Proteomes" id="UP001069090">
    <property type="component" value="Unassembled WGS sequence"/>
</dbReference>
<dbReference type="PROSITE" id="PS51257">
    <property type="entry name" value="PROKAR_LIPOPROTEIN"/>
    <property type="match status" value="1"/>
</dbReference>
<keyword evidence="1" id="KW-0732">Signal</keyword>
<evidence type="ECO:0000256" key="1">
    <source>
        <dbReference type="SAM" id="SignalP"/>
    </source>
</evidence>
<comment type="caution">
    <text evidence="2">The sequence shown here is derived from an EMBL/GenBank/DDBJ whole genome shotgun (WGS) entry which is preliminary data.</text>
</comment>
<name>A0A9J6RNA4_9GAMM</name>
<reference evidence="2 3" key="1">
    <citation type="submission" date="2022-12" db="EMBL/GenBank/DDBJ databases">
        <title>Dasania phycosphaerae sp. nov., isolated from particulate material of the south coast of Korea.</title>
        <authorList>
            <person name="Jiang Y."/>
        </authorList>
    </citation>
    <scope>NUCLEOTIDE SEQUENCE [LARGE SCALE GENOMIC DNA]</scope>
    <source>
        <strain evidence="2 3">GY-19</strain>
    </source>
</reference>
<keyword evidence="3" id="KW-1185">Reference proteome</keyword>
<sequence length="478" mass="52700">MMMFSRITSHNRPSFSKALISLILILACHSLSQARTLSAQAYGSDEASAKNAALSALASSIFVQIESSSTLQEDSSGASNFSSSSHSSSNLPMIGVELDCYPSPEGQLCQANMDSQVASGLYHAKTQQLAQQIQQQYAALANIPRTQHYPQLLKLLADYQRYEQFATVLLYLSPQNHPAPISISPQQLKLQLAQLEAAAPSLSLAAKLLTKGITQGQVYAQPATLKHSREITPFAAALLTEINQRLARANNLEQARYIFNGEYQINDQGISVNYTLSDTQGNIISSRLAQLAPSSYQHLATKPIAPDFDRLLHAGYAVASDFNVQVATNKGQRQLLFVDGEEIEILIKVNKPGYFYVVGHTKNGQNELSYLIDINEAQGDRRFVYYVNADEVNKWVSIGSFIVSPPYGVESLQVIASRSDMVNQLPSYNYEPSSEYYVLSHNINQAVMQTRGLKKKKTSSQELSTATEAVLLFTTQRR</sequence>
<dbReference type="RefSeq" id="WP_258331933.1">
    <property type="nucleotide sequence ID" value="NZ_JAPTGG010000008.1"/>
</dbReference>
<accession>A0A9J6RNA4</accession>
<evidence type="ECO:0000313" key="2">
    <source>
        <dbReference type="EMBL" id="MCZ0865793.1"/>
    </source>
</evidence>
<feature type="signal peptide" evidence="1">
    <location>
        <begin position="1"/>
        <end position="34"/>
    </location>
</feature>
<proteinExistence type="predicted"/>
<organism evidence="2 3">
    <name type="scientific">Dasania phycosphaerae</name>
    <dbReference type="NCBI Taxonomy" id="2950436"/>
    <lineage>
        <taxon>Bacteria</taxon>
        <taxon>Pseudomonadati</taxon>
        <taxon>Pseudomonadota</taxon>
        <taxon>Gammaproteobacteria</taxon>
        <taxon>Cellvibrionales</taxon>
        <taxon>Spongiibacteraceae</taxon>
        <taxon>Dasania</taxon>
    </lineage>
</organism>
<evidence type="ECO:0000313" key="3">
    <source>
        <dbReference type="Proteomes" id="UP001069090"/>
    </source>
</evidence>
<protein>
    <submittedName>
        <fullName evidence="2">DUF4384 domain-containing protein</fullName>
    </submittedName>
</protein>
<dbReference type="Gene3D" id="3.10.28.20">
    <property type="entry name" value="Acetamidase/Formamidase-like domains"/>
    <property type="match status" value="1"/>
</dbReference>
<feature type="chain" id="PRO_5039924163" evidence="1">
    <location>
        <begin position="35"/>
        <end position="478"/>
    </location>
</feature>